<keyword evidence="1" id="KW-0597">Phosphoprotein</keyword>
<evidence type="ECO:0000259" key="3">
    <source>
        <dbReference type="PROSITE" id="PS50006"/>
    </source>
</evidence>
<evidence type="ECO:0000313" key="5">
    <source>
        <dbReference type="Proteomes" id="UP000075025"/>
    </source>
</evidence>
<gene>
    <name evidence="4" type="ORF">NS220_14275</name>
</gene>
<feature type="domain" description="FHA" evidence="3">
    <location>
        <begin position="168"/>
        <end position="225"/>
    </location>
</feature>
<dbReference type="InterPro" id="IPR000253">
    <property type="entry name" value="FHA_dom"/>
</dbReference>
<dbReference type="SMART" id="SM00240">
    <property type="entry name" value="FHA"/>
    <property type="match status" value="1"/>
</dbReference>
<feature type="region of interest" description="Disordered" evidence="2">
    <location>
        <begin position="76"/>
        <end position="109"/>
    </location>
</feature>
<dbReference type="PATRIC" id="fig|2033.6.peg.250"/>
<name>A0A147EUA1_MICTE</name>
<dbReference type="Proteomes" id="UP000075025">
    <property type="component" value="Unassembled WGS sequence"/>
</dbReference>
<sequence length="250" mass="26760">MTISAFVGADGSARLVLDGQEMKLRAGSTDEVRAVVMEHARRYAELTGSPQSFTALEATGEWAMVVYPTGEVLPAPAASPAPPPPRPRAPVPPRTPSDAPAPVHRPPVPAVPLERVTEDPAAVIELEDHTVRAVDLAPAVEETVLRRRRRTVAIAVDGAAEEEMVAPVLIGRRPRPRRDHTLLSISSPGQEVSRVHAVIDVDDRGTVVVVDQDSVNGTFIDGVLVQANTITPVPEGAVLQLGDVRLRVRR</sequence>
<feature type="compositionally biased region" description="Pro residues" evidence="2">
    <location>
        <begin position="77"/>
        <end position="95"/>
    </location>
</feature>
<dbReference type="OrthoDB" id="4820057at2"/>
<dbReference type="Gene3D" id="2.60.200.20">
    <property type="match status" value="1"/>
</dbReference>
<dbReference type="SUPFAM" id="SSF49879">
    <property type="entry name" value="SMAD/FHA domain"/>
    <property type="match status" value="1"/>
</dbReference>
<dbReference type="EMBL" id="LDRT01000109">
    <property type="protein sequence ID" value="KTR92601.1"/>
    <property type="molecule type" value="Genomic_DNA"/>
</dbReference>
<accession>A0A147EUA1</accession>
<dbReference type="Pfam" id="PF00498">
    <property type="entry name" value="FHA"/>
    <property type="match status" value="1"/>
</dbReference>
<dbReference type="AlphaFoldDB" id="A0A147EUA1"/>
<dbReference type="CDD" id="cd00060">
    <property type="entry name" value="FHA"/>
    <property type="match status" value="1"/>
</dbReference>
<evidence type="ECO:0000256" key="1">
    <source>
        <dbReference type="ARBA" id="ARBA00022553"/>
    </source>
</evidence>
<protein>
    <recommendedName>
        <fullName evidence="3">FHA domain-containing protein</fullName>
    </recommendedName>
</protein>
<dbReference type="PROSITE" id="PS50006">
    <property type="entry name" value="FHA_DOMAIN"/>
    <property type="match status" value="1"/>
</dbReference>
<evidence type="ECO:0000313" key="4">
    <source>
        <dbReference type="EMBL" id="KTR92601.1"/>
    </source>
</evidence>
<comment type="caution">
    <text evidence="4">The sequence shown here is derived from an EMBL/GenBank/DDBJ whole genome shotgun (WGS) entry which is preliminary data.</text>
</comment>
<proteinExistence type="predicted"/>
<organism evidence="4 5">
    <name type="scientific">Microbacterium testaceum</name>
    <name type="common">Aureobacterium testaceum</name>
    <name type="synonym">Brevibacterium testaceum</name>
    <dbReference type="NCBI Taxonomy" id="2033"/>
    <lineage>
        <taxon>Bacteria</taxon>
        <taxon>Bacillati</taxon>
        <taxon>Actinomycetota</taxon>
        <taxon>Actinomycetes</taxon>
        <taxon>Micrococcales</taxon>
        <taxon>Microbacteriaceae</taxon>
        <taxon>Microbacterium</taxon>
    </lineage>
</organism>
<evidence type="ECO:0000256" key="2">
    <source>
        <dbReference type="SAM" id="MobiDB-lite"/>
    </source>
</evidence>
<dbReference type="InterPro" id="IPR008984">
    <property type="entry name" value="SMAD_FHA_dom_sf"/>
</dbReference>
<reference evidence="4 5" key="1">
    <citation type="journal article" date="2016" name="Front. Microbiol.">
        <title>Genomic Resource of Rice Seed Associated Bacteria.</title>
        <authorList>
            <person name="Midha S."/>
            <person name="Bansal K."/>
            <person name="Sharma S."/>
            <person name="Kumar N."/>
            <person name="Patil P.P."/>
            <person name="Chaudhry V."/>
            <person name="Patil P.B."/>
        </authorList>
    </citation>
    <scope>NUCLEOTIDE SEQUENCE [LARGE SCALE GENOMIC DNA]</scope>
    <source>
        <strain evidence="4 5">NS220</strain>
    </source>
</reference>
<dbReference type="RefSeq" id="WP_058624692.1">
    <property type="nucleotide sequence ID" value="NZ_LDRT01000109.1"/>
</dbReference>